<reference evidence="2" key="5">
    <citation type="journal article" date="2021" name="G3 (Bethesda)">
        <title>Aegilops tauschii genome assembly Aet v5.0 features greater sequence contiguity and improved annotation.</title>
        <authorList>
            <person name="Wang L."/>
            <person name="Zhu T."/>
            <person name="Rodriguez J.C."/>
            <person name="Deal K.R."/>
            <person name="Dubcovsky J."/>
            <person name="McGuire P.E."/>
            <person name="Lux T."/>
            <person name="Spannagl M."/>
            <person name="Mayer K.F.X."/>
            <person name="Baldrich P."/>
            <person name="Meyers B.C."/>
            <person name="Huo N."/>
            <person name="Gu Y.Q."/>
            <person name="Zhou H."/>
            <person name="Devos K.M."/>
            <person name="Bennetzen J.L."/>
            <person name="Unver T."/>
            <person name="Budak H."/>
            <person name="Gulick P.J."/>
            <person name="Galiba G."/>
            <person name="Kalapos B."/>
            <person name="Nelson D.R."/>
            <person name="Li P."/>
            <person name="You F.M."/>
            <person name="Luo M.C."/>
            <person name="Dvorak J."/>
        </authorList>
    </citation>
    <scope>NUCLEOTIDE SEQUENCE [LARGE SCALE GENOMIC DNA]</scope>
    <source>
        <strain evidence="2">cv. AL8/78</strain>
    </source>
</reference>
<protein>
    <recommendedName>
        <fullName evidence="1">F-box domain-containing protein</fullName>
    </recommendedName>
</protein>
<feature type="domain" description="F-box" evidence="1">
    <location>
        <begin position="2"/>
        <end position="27"/>
    </location>
</feature>
<sequence>LLDARSVARCTAVSRAWFGVAADNRLWAPKVHPIPAPPVSRLGSRSLPSLAICCSLNGMIRGLRDVPCELHLFDEFQAWGFQTLCGIRRESATCGVVCDKLHVAL</sequence>
<accession>A0A452YCF6</accession>
<organism evidence="2 3">
    <name type="scientific">Aegilops tauschii subsp. strangulata</name>
    <name type="common">Goatgrass</name>
    <dbReference type="NCBI Taxonomy" id="200361"/>
    <lineage>
        <taxon>Eukaryota</taxon>
        <taxon>Viridiplantae</taxon>
        <taxon>Streptophyta</taxon>
        <taxon>Embryophyta</taxon>
        <taxon>Tracheophyta</taxon>
        <taxon>Spermatophyta</taxon>
        <taxon>Magnoliopsida</taxon>
        <taxon>Liliopsida</taxon>
        <taxon>Poales</taxon>
        <taxon>Poaceae</taxon>
        <taxon>BOP clade</taxon>
        <taxon>Pooideae</taxon>
        <taxon>Triticodae</taxon>
        <taxon>Triticeae</taxon>
        <taxon>Triticinae</taxon>
        <taxon>Aegilops</taxon>
    </lineage>
</organism>
<dbReference type="AlphaFoldDB" id="A0A452YCF6"/>
<name>A0A452YCF6_AEGTS</name>
<dbReference type="InterPro" id="IPR001810">
    <property type="entry name" value="F-box_dom"/>
</dbReference>
<reference evidence="2" key="4">
    <citation type="submission" date="2019-03" db="UniProtKB">
        <authorList>
            <consortium name="EnsemblPlants"/>
        </authorList>
    </citation>
    <scope>IDENTIFICATION</scope>
</reference>
<evidence type="ECO:0000259" key="1">
    <source>
        <dbReference type="Pfam" id="PF12937"/>
    </source>
</evidence>
<dbReference type="Pfam" id="PF12937">
    <property type="entry name" value="F-box-like"/>
    <property type="match status" value="1"/>
</dbReference>
<reference evidence="2" key="3">
    <citation type="journal article" date="2017" name="Nature">
        <title>Genome sequence of the progenitor of the wheat D genome Aegilops tauschii.</title>
        <authorList>
            <person name="Luo M.C."/>
            <person name="Gu Y.Q."/>
            <person name="Puiu D."/>
            <person name="Wang H."/>
            <person name="Twardziok S.O."/>
            <person name="Deal K.R."/>
            <person name="Huo N."/>
            <person name="Zhu T."/>
            <person name="Wang L."/>
            <person name="Wang Y."/>
            <person name="McGuire P.E."/>
            <person name="Liu S."/>
            <person name="Long H."/>
            <person name="Ramasamy R.K."/>
            <person name="Rodriguez J.C."/>
            <person name="Van S.L."/>
            <person name="Yuan L."/>
            <person name="Wang Z."/>
            <person name="Xia Z."/>
            <person name="Xiao L."/>
            <person name="Anderson O.D."/>
            <person name="Ouyang S."/>
            <person name="Liang Y."/>
            <person name="Zimin A.V."/>
            <person name="Pertea G."/>
            <person name="Qi P."/>
            <person name="Bennetzen J.L."/>
            <person name="Dai X."/>
            <person name="Dawson M.W."/>
            <person name="Muller H.G."/>
            <person name="Kugler K."/>
            <person name="Rivarola-Duarte L."/>
            <person name="Spannagl M."/>
            <person name="Mayer K.F.X."/>
            <person name="Lu F.H."/>
            <person name="Bevan M.W."/>
            <person name="Leroy P."/>
            <person name="Li P."/>
            <person name="You F.M."/>
            <person name="Sun Q."/>
            <person name="Liu Z."/>
            <person name="Lyons E."/>
            <person name="Wicker T."/>
            <person name="Salzberg S.L."/>
            <person name="Devos K.M."/>
            <person name="Dvorak J."/>
        </authorList>
    </citation>
    <scope>NUCLEOTIDE SEQUENCE [LARGE SCALE GENOMIC DNA]</scope>
    <source>
        <strain evidence="2">cv. AL8/78</strain>
    </source>
</reference>
<reference evidence="3" key="1">
    <citation type="journal article" date="2014" name="Science">
        <title>Ancient hybridizations among the ancestral genomes of bread wheat.</title>
        <authorList>
            <consortium name="International Wheat Genome Sequencing Consortium,"/>
            <person name="Marcussen T."/>
            <person name="Sandve S.R."/>
            <person name="Heier L."/>
            <person name="Spannagl M."/>
            <person name="Pfeifer M."/>
            <person name="Jakobsen K.S."/>
            <person name="Wulff B.B."/>
            <person name="Steuernagel B."/>
            <person name="Mayer K.F."/>
            <person name="Olsen O.A."/>
        </authorList>
    </citation>
    <scope>NUCLEOTIDE SEQUENCE [LARGE SCALE GENOMIC DNA]</scope>
    <source>
        <strain evidence="3">cv. AL8/78</strain>
    </source>
</reference>
<reference evidence="3" key="2">
    <citation type="journal article" date="2017" name="Nat. Plants">
        <title>The Aegilops tauschii genome reveals multiple impacts of transposons.</title>
        <authorList>
            <person name="Zhao G."/>
            <person name="Zou C."/>
            <person name="Li K."/>
            <person name="Wang K."/>
            <person name="Li T."/>
            <person name="Gao L."/>
            <person name="Zhang X."/>
            <person name="Wang H."/>
            <person name="Yang Z."/>
            <person name="Liu X."/>
            <person name="Jiang W."/>
            <person name="Mao L."/>
            <person name="Kong X."/>
            <person name="Jiao Y."/>
            <person name="Jia J."/>
        </authorList>
    </citation>
    <scope>NUCLEOTIDE SEQUENCE [LARGE SCALE GENOMIC DNA]</scope>
    <source>
        <strain evidence="3">cv. AL8/78</strain>
    </source>
</reference>
<dbReference type="EnsemblPlants" id="AET1Gv20371800.1">
    <property type="protein sequence ID" value="AET1Gv20371800.1"/>
    <property type="gene ID" value="AET1Gv20371800"/>
</dbReference>
<evidence type="ECO:0000313" key="3">
    <source>
        <dbReference type="Proteomes" id="UP000015105"/>
    </source>
</evidence>
<dbReference type="InterPro" id="IPR036047">
    <property type="entry name" value="F-box-like_dom_sf"/>
</dbReference>
<dbReference type="Gene3D" id="1.20.1280.50">
    <property type="match status" value="1"/>
</dbReference>
<dbReference type="Gramene" id="AET1Gv20371800.1">
    <property type="protein sequence ID" value="AET1Gv20371800.1"/>
    <property type="gene ID" value="AET1Gv20371800"/>
</dbReference>
<proteinExistence type="predicted"/>
<dbReference type="Proteomes" id="UP000015105">
    <property type="component" value="Chromosome 1D"/>
</dbReference>
<evidence type="ECO:0000313" key="2">
    <source>
        <dbReference type="EnsemblPlants" id="AET1Gv20371800.1"/>
    </source>
</evidence>
<keyword evidence="3" id="KW-1185">Reference proteome</keyword>
<dbReference type="SUPFAM" id="SSF81383">
    <property type="entry name" value="F-box domain"/>
    <property type="match status" value="1"/>
</dbReference>